<comment type="caution">
    <text evidence="2">The sequence shown here is derived from an EMBL/GenBank/DDBJ whole genome shotgun (WGS) entry which is preliminary data.</text>
</comment>
<proteinExistence type="predicted"/>
<keyword evidence="1" id="KW-0472">Membrane</keyword>
<feature type="transmembrane region" description="Helical" evidence="1">
    <location>
        <begin position="33"/>
        <end position="54"/>
    </location>
</feature>
<evidence type="ECO:0000313" key="3">
    <source>
        <dbReference type="Proteomes" id="UP001268819"/>
    </source>
</evidence>
<keyword evidence="3" id="KW-1185">Reference proteome</keyword>
<evidence type="ECO:0000313" key="2">
    <source>
        <dbReference type="EMBL" id="MDR6593586.1"/>
    </source>
</evidence>
<accession>A0ABU1PT08</accession>
<gene>
    <name evidence="2" type="ORF">J2S66_001970</name>
</gene>
<feature type="transmembrane region" description="Helical" evidence="1">
    <location>
        <begin position="66"/>
        <end position="83"/>
    </location>
</feature>
<evidence type="ECO:0000256" key="1">
    <source>
        <dbReference type="SAM" id="Phobius"/>
    </source>
</evidence>
<protein>
    <submittedName>
        <fullName evidence="2">Uncharacterized protein</fullName>
    </submittedName>
</protein>
<reference evidence="2 3" key="1">
    <citation type="submission" date="2023-07" db="EMBL/GenBank/DDBJ databases">
        <title>Sequencing the genomes of 1000 actinobacteria strains.</title>
        <authorList>
            <person name="Klenk H.-P."/>
        </authorList>
    </citation>
    <scope>NUCLEOTIDE SEQUENCE [LARGE SCALE GENOMIC DNA]</scope>
    <source>
        <strain evidence="2 3">DSM 43749</strain>
    </source>
</reference>
<keyword evidence="1" id="KW-0812">Transmembrane</keyword>
<sequence length="88" mass="9477">MSAPQLPLDAHGNPLCRHRSPGRCTWWCSYRRAIVCIGPVAALFIAGCALTYLWGTPDAQDRVLEAFGGVSLVLAIGVPAVLISDRRT</sequence>
<dbReference type="EMBL" id="JAVDSG010000001">
    <property type="protein sequence ID" value="MDR6593586.1"/>
    <property type="molecule type" value="Genomic_DNA"/>
</dbReference>
<dbReference type="RefSeq" id="WP_310306425.1">
    <property type="nucleotide sequence ID" value="NZ_BAAAXB010000001.1"/>
</dbReference>
<name>A0ABU1PT08_9PSEU</name>
<organism evidence="2 3">
    <name type="scientific">Saccharothrix longispora</name>
    <dbReference type="NCBI Taxonomy" id="33920"/>
    <lineage>
        <taxon>Bacteria</taxon>
        <taxon>Bacillati</taxon>
        <taxon>Actinomycetota</taxon>
        <taxon>Actinomycetes</taxon>
        <taxon>Pseudonocardiales</taxon>
        <taxon>Pseudonocardiaceae</taxon>
        <taxon>Saccharothrix</taxon>
    </lineage>
</organism>
<dbReference type="Proteomes" id="UP001268819">
    <property type="component" value="Unassembled WGS sequence"/>
</dbReference>
<keyword evidence="1" id="KW-1133">Transmembrane helix</keyword>